<gene>
    <name evidence="1" type="ORF">EDM56_00220</name>
</gene>
<name>A0A3M8DZE1_9BACL</name>
<dbReference type="EMBL" id="RHHQ01000002">
    <property type="protein sequence ID" value="RNB92611.1"/>
    <property type="molecule type" value="Genomic_DNA"/>
</dbReference>
<organism evidence="1 2">
    <name type="scientific">Brevibacillus fluminis</name>
    <dbReference type="NCBI Taxonomy" id="511487"/>
    <lineage>
        <taxon>Bacteria</taxon>
        <taxon>Bacillati</taxon>
        <taxon>Bacillota</taxon>
        <taxon>Bacilli</taxon>
        <taxon>Bacillales</taxon>
        <taxon>Paenibacillaceae</taxon>
        <taxon>Brevibacillus</taxon>
    </lineage>
</organism>
<comment type="caution">
    <text evidence="1">The sequence shown here is derived from an EMBL/GenBank/DDBJ whole genome shotgun (WGS) entry which is preliminary data.</text>
</comment>
<sequence>MVERGFLQKSDAPLLPCLLGAVRTGANEKTETAPQSHTLRGGRVSKMICGAKAFPFFRLRQVGMSKAAPRFFAKIPCSGPQKTL</sequence>
<evidence type="ECO:0000313" key="1">
    <source>
        <dbReference type="EMBL" id="RNB92611.1"/>
    </source>
</evidence>
<accession>A0A3M8DZE1</accession>
<reference evidence="1 2" key="1">
    <citation type="submission" date="2018-10" db="EMBL/GenBank/DDBJ databases">
        <title>Phylogenomics of Brevibacillus.</title>
        <authorList>
            <person name="Dunlap C."/>
        </authorList>
    </citation>
    <scope>NUCLEOTIDE SEQUENCE [LARGE SCALE GENOMIC DNA]</scope>
    <source>
        <strain evidence="1 2">JCM 15716</strain>
    </source>
</reference>
<evidence type="ECO:0000313" key="2">
    <source>
        <dbReference type="Proteomes" id="UP000271031"/>
    </source>
</evidence>
<dbReference type="AlphaFoldDB" id="A0A3M8DZE1"/>
<proteinExistence type="predicted"/>
<dbReference type="Proteomes" id="UP000271031">
    <property type="component" value="Unassembled WGS sequence"/>
</dbReference>
<protein>
    <submittedName>
        <fullName evidence="1">Uncharacterized protein</fullName>
    </submittedName>
</protein>
<keyword evidence="2" id="KW-1185">Reference proteome</keyword>